<dbReference type="InterPro" id="IPR019794">
    <property type="entry name" value="Peroxidases_AS"/>
</dbReference>
<feature type="binding site" evidence="15">
    <location>
        <position position="130"/>
    </location>
    <ligand>
        <name>Ca(2+)</name>
        <dbReference type="ChEBI" id="CHEBI:29108"/>
        <label>1</label>
    </ligand>
</feature>
<evidence type="ECO:0000256" key="4">
    <source>
        <dbReference type="ARBA" id="ARBA00012313"/>
    </source>
</evidence>
<dbReference type="Pfam" id="PF00141">
    <property type="entry name" value="peroxidase"/>
    <property type="match status" value="1"/>
</dbReference>
<gene>
    <name evidence="21" type="ORF">O6P43_027772</name>
</gene>
<evidence type="ECO:0000256" key="13">
    <source>
        <dbReference type="PIRSR" id="PIRSR600823-1"/>
    </source>
</evidence>
<reference evidence="21" key="1">
    <citation type="journal article" date="2023" name="Science">
        <title>Elucidation of the pathway for biosynthesis of saponin adjuvants from the soapbark tree.</title>
        <authorList>
            <person name="Reed J."/>
            <person name="Orme A."/>
            <person name="El-Demerdash A."/>
            <person name="Owen C."/>
            <person name="Martin L.B.B."/>
            <person name="Misra R.C."/>
            <person name="Kikuchi S."/>
            <person name="Rejzek M."/>
            <person name="Martin A.C."/>
            <person name="Harkess A."/>
            <person name="Leebens-Mack J."/>
            <person name="Louveau T."/>
            <person name="Stephenson M.J."/>
            <person name="Osbourn A."/>
        </authorList>
    </citation>
    <scope>NUCLEOTIDE SEQUENCE</scope>
    <source>
        <strain evidence="21">S10</strain>
    </source>
</reference>
<dbReference type="PRINTS" id="PR00461">
    <property type="entry name" value="PLPEROXIDASE"/>
</dbReference>
<keyword evidence="12 18" id="KW-0376">Hydrogen peroxide</keyword>
<evidence type="ECO:0000256" key="6">
    <source>
        <dbReference type="ARBA" id="ARBA00022559"/>
    </source>
</evidence>
<feature type="binding site" description="axial binding residue" evidence="15">
    <location>
        <position position="248"/>
    </location>
    <ligand>
        <name>heme b</name>
        <dbReference type="ChEBI" id="CHEBI:60344"/>
    </ligand>
    <ligandPart>
        <name>Fe</name>
        <dbReference type="ChEBI" id="CHEBI:18248"/>
    </ligandPart>
</feature>
<organism evidence="21 22">
    <name type="scientific">Quillaja saponaria</name>
    <name type="common">Soap bark tree</name>
    <dbReference type="NCBI Taxonomy" id="32244"/>
    <lineage>
        <taxon>Eukaryota</taxon>
        <taxon>Viridiplantae</taxon>
        <taxon>Streptophyta</taxon>
        <taxon>Embryophyta</taxon>
        <taxon>Tracheophyta</taxon>
        <taxon>Spermatophyta</taxon>
        <taxon>Magnoliopsida</taxon>
        <taxon>eudicotyledons</taxon>
        <taxon>Gunneridae</taxon>
        <taxon>Pentapetalae</taxon>
        <taxon>rosids</taxon>
        <taxon>fabids</taxon>
        <taxon>Fabales</taxon>
        <taxon>Quillajaceae</taxon>
        <taxon>Quillaja</taxon>
    </lineage>
</organism>
<evidence type="ECO:0000256" key="3">
    <source>
        <dbReference type="ARBA" id="ARBA00006873"/>
    </source>
</evidence>
<feature type="disulfide bond" evidence="17">
    <location>
        <begin position="176"/>
        <end position="409"/>
    </location>
</feature>
<feature type="chain" id="PRO_5041769101" description="Peroxidase" evidence="18">
    <location>
        <begin position="35"/>
        <end position="413"/>
    </location>
</feature>
<evidence type="ECO:0000256" key="12">
    <source>
        <dbReference type="ARBA" id="ARBA00023324"/>
    </source>
</evidence>
<dbReference type="Gene3D" id="1.10.420.10">
    <property type="entry name" value="Peroxidase, domain 2"/>
    <property type="match status" value="1"/>
</dbReference>
<evidence type="ECO:0000259" key="20">
    <source>
        <dbReference type="PROSITE" id="PS50873"/>
    </source>
</evidence>
<keyword evidence="9 18" id="KW-0560">Oxidoreductase</keyword>
<evidence type="ECO:0000256" key="2">
    <source>
        <dbReference type="ARBA" id="ARBA00002322"/>
    </source>
</evidence>
<keyword evidence="8 15" id="KW-0479">Metal-binding</keyword>
<dbReference type="PANTHER" id="PTHR31235">
    <property type="entry name" value="PEROXIDASE 25-RELATED"/>
    <property type="match status" value="1"/>
</dbReference>
<feature type="compositionally biased region" description="Low complexity" evidence="19">
    <location>
        <begin position="297"/>
        <end position="308"/>
    </location>
</feature>
<sequence length="413" mass="45642">MPTFIFNMDQMPKISFLIFLLFILFSFKNQNTETERGSRTIRCPSSYSSVSSLVSIDSFPSRPVSLSMKNIVPEEADSLQSLEYDFYRESCPQAEQIIRAIVQHHHQVRSNVAPALVRLAFHDCFIEGCDASVLLDAAEGLDSEKESPPNQSLKGFDVIEAIKSKLEEECPEIVSCADILVVAARDSVVLAGGPFYPLYTGRRDGSNSFSDMAMDELPSPHDDLSKTLASFASRGFSERETVSLLGAHSIGMFHCKFFQNRLYNFSGTNVPDPSLDIGFLDLLRSRCNGIHASFSSSLPYSSGSSPAPRTLQSRFHKGSTTSSLEEKGMALDYNKPGSAFGKFYYQSLLEGKGFLHADQQLMAWEGTGTWVKAYALDASLFQRDFALAMMKLSNLQVLTAPLGQIRLNCSKVA</sequence>
<dbReference type="PROSITE" id="PS00436">
    <property type="entry name" value="PEROXIDASE_2"/>
    <property type="match status" value="1"/>
</dbReference>
<feature type="binding site" evidence="14">
    <location>
        <position position="218"/>
    </location>
    <ligand>
        <name>substrate</name>
    </ligand>
</feature>
<evidence type="ECO:0000256" key="17">
    <source>
        <dbReference type="PIRSR" id="PIRSR600823-5"/>
    </source>
</evidence>
<comment type="catalytic activity">
    <reaction evidence="1 18">
        <text>2 a phenolic donor + H2O2 = 2 a phenolic radical donor + 2 H2O</text>
        <dbReference type="Rhea" id="RHEA:56136"/>
        <dbReference type="ChEBI" id="CHEBI:15377"/>
        <dbReference type="ChEBI" id="CHEBI:16240"/>
        <dbReference type="ChEBI" id="CHEBI:139520"/>
        <dbReference type="ChEBI" id="CHEBI:139521"/>
        <dbReference type="EC" id="1.11.1.7"/>
    </reaction>
</comment>
<accession>A0AAD7PDP6</accession>
<evidence type="ECO:0000256" key="14">
    <source>
        <dbReference type="PIRSR" id="PIRSR600823-2"/>
    </source>
</evidence>
<feature type="active site" description="Proton acceptor" evidence="13">
    <location>
        <position position="122"/>
    </location>
</feature>
<dbReference type="PROSITE" id="PS00435">
    <property type="entry name" value="PEROXIDASE_1"/>
    <property type="match status" value="1"/>
</dbReference>
<dbReference type="Proteomes" id="UP001163823">
    <property type="component" value="Chromosome 11"/>
</dbReference>
<dbReference type="GO" id="GO:0046872">
    <property type="term" value="F:metal ion binding"/>
    <property type="evidence" value="ECO:0007669"/>
    <property type="project" value="UniProtKB-UniRule"/>
</dbReference>
<comment type="function">
    <text evidence="2">Removal of H(2)O(2), oxidation of toxic reductants, biosynthesis and degradation of lignin, suberization, auxin catabolism, response to environmental stresses such as wounding, pathogen attack and oxidative stress. These functions might be dependent on each isozyme/isoform in each plant tissue.</text>
</comment>
<evidence type="ECO:0000256" key="9">
    <source>
        <dbReference type="ARBA" id="ARBA00023002"/>
    </source>
</evidence>
<comment type="subcellular location">
    <subcellularLocation>
        <location evidence="18">Secreted</location>
    </subcellularLocation>
</comment>
<feature type="disulfide bond" evidence="17">
    <location>
        <begin position="91"/>
        <end position="170"/>
    </location>
</feature>
<dbReference type="GO" id="GO:0140825">
    <property type="term" value="F:lactoperoxidase activity"/>
    <property type="evidence" value="ECO:0007669"/>
    <property type="project" value="UniProtKB-EC"/>
</dbReference>
<dbReference type="InterPro" id="IPR010255">
    <property type="entry name" value="Haem_peroxidase_sf"/>
</dbReference>
<dbReference type="KEGG" id="qsa:O6P43_027772"/>
<keyword evidence="7 18" id="KW-0349">Heme</keyword>
<keyword evidence="5 18" id="KW-0964">Secreted</keyword>
<evidence type="ECO:0000313" key="22">
    <source>
        <dbReference type="Proteomes" id="UP001163823"/>
    </source>
</evidence>
<feature type="compositionally biased region" description="Polar residues" evidence="19">
    <location>
        <begin position="310"/>
        <end position="322"/>
    </location>
</feature>
<evidence type="ECO:0000256" key="7">
    <source>
        <dbReference type="ARBA" id="ARBA00022617"/>
    </source>
</evidence>
<evidence type="ECO:0000256" key="16">
    <source>
        <dbReference type="PIRSR" id="PIRSR600823-4"/>
    </source>
</evidence>
<feature type="binding site" evidence="15">
    <location>
        <position position="123"/>
    </location>
    <ligand>
        <name>Ca(2+)</name>
        <dbReference type="ChEBI" id="CHEBI:29108"/>
        <label>1</label>
    </ligand>
</feature>
<evidence type="ECO:0000256" key="1">
    <source>
        <dbReference type="ARBA" id="ARBA00000189"/>
    </source>
</evidence>
<feature type="binding site" evidence="15">
    <location>
        <position position="144"/>
    </location>
    <ligand>
        <name>Ca(2+)</name>
        <dbReference type="ChEBI" id="CHEBI:29108"/>
        <label>1</label>
    </ligand>
</feature>
<dbReference type="InterPro" id="IPR019793">
    <property type="entry name" value="Peroxidases_heam-ligand_BS"/>
</dbReference>
<dbReference type="CDD" id="cd00693">
    <property type="entry name" value="secretory_peroxidase"/>
    <property type="match status" value="1"/>
</dbReference>
<keyword evidence="18" id="KW-0732">Signal</keyword>
<dbReference type="GO" id="GO:0005576">
    <property type="term" value="C:extracellular region"/>
    <property type="evidence" value="ECO:0007669"/>
    <property type="project" value="UniProtKB-SubCell"/>
</dbReference>
<dbReference type="EMBL" id="JARAOO010000011">
    <property type="protein sequence ID" value="KAJ7951776.1"/>
    <property type="molecule type" value="Genomic_DNA"/>
</dbReference>
<evidence type="ECO:0000256" key="10">
    <source>
        <dbReference type="ARBA" id="ARBA00023004"/>
    </source>
</evidence>
<keyword evidence="10 15" id="KW-0408">Iron</keyword>
<dbReference type="GO" id="GO:0020037">
    <property type="term" value="F:heme binding"/>
    <property type="evidence" value="ECO:0007669"/>
    <property type="project" value="UniProtKB-UniRule"/>
</dbReference>
<dbReference type="FunFam" id="1.10.520.10:FF:000008">
    <property type="entry name" value="Peroxidase"/>
    <property type="match status" value="1"/>
</dbReference>
<dbReference type="PROSITE" id="PS50873">
    <property type="entry name" value="PEROXIDASE_4"/>
    <property type="match status" value="1"/>
</dbReference>
<keyword evidence="6 18" id="KW-0575">Peroxidase</keyword>
<dbReference type="InterPro" id="IPR033905">
    <property type="entry name" value="Secretory_peroxidase"/>
</dbReference>
<feature type="disulfide bond" evidence="17">
    <location>
        <begin position="255"/>
        <end position="287"/>
    </location>
</feature>
<comment type="cofactor">
    <cofactor evidence="15 18">
        <name>Ca(2+)</name>
        <dbReference type="ChEBI" id="CHEBI:29108"/>
    </cofactor>
    <text evidence="15 18">Binds 2 calcium ions per subunit.</text>
</comment>
<dbReference type="GO" id="GO:0006979">
    <property type="term" value="P:response to oxidative stress"/>
    <property type="evidence" value="ECO:0007669"/>
    <property type="project" value="UniProtKB-UniRule"/>
</dbReference>
<name>A0AAD7PDP6_QUISA</name>
<evidence type="ECO:0000256" key="5">
    <source>
        <dbReference type="ARBA" id="ARBA00022525"/>
    </source>
</evidence>
<feature type="region of interest" description="Disordered" evidence="19">
    <location>
        <begin position="297"/>
        <end position="322"/>
    </location>
</feature>
<feature type="domain" description="Plant heme peroxidase family profile" evidence="20">
    <location>
        <begin position="81"/>
        <end position="413"/>
    </location>
</feature>
<dbReference type="Gene3D" id="1.10.520.10">
    <property type="match status" value="1"/>
</dbReference>
<feature type="signal peptide" evidence="18">
    <location>
        <begin position="1"/>
        <end position="34"/>
    </location>
</feature>
<dbReference type="InterPro" id="IPR002016">
    <property type="entry name" value="Haem_peroxidase"/>
</dbReference>
<feature type="binding site" evidence="15">
    <location>
        <position position="332"/>
    </location>
    <ligand>
        <name>Ca(2+)</name>
        <dbReference type="ChEBI" id="CHEBI:29108"/>
        <label>2</label>
    </ligand>
</feature>
<dbReference type="PRINTS" id="PR00458">
    <property type="entry name" value="PEROXIDASE"/>
</dbReference>
<dbReference type="EC" id="1.11.1.7" evidence="4 18"/>
<feature type="disulfide bond" evidence="17">
    <location>
        <begin position="124"/>
        <end position="129"/>
    </location>
</feature>
<dbReference type="InterPro" id="IPR000823">
    <property type="entry name" value="Peroxidase_pln"/>
</dbReference>
<dbReference type="GO" id="GO:0042744">
    <property type="term" value="P:hydrogen peroxide catabolic process"/>
    <property type="evidence" value="ECO:0007669"/>
    <property type="project" value="UniProtKB-KW"/>
</dbReference>
<comment type="similarity">
    <text evidence="18">Belongs to the peroxidase family. Classical plant (class III) peroxidase subfamily.</text>
</comment>
<feature type="site" description="Transition state stabilizer" evidence="16">
    <location>
        <position position="118"/>
    </location>
</feature>
<evidence type="ECO:0000256" key="19">
    <source>
        <dbReference type="SAM" id="MobiDB-lite"/>
    </source>
</evidence>
<feature type="binding site" evidence="15">
    <location>
        <position position="132"/>
    </location>
    <ligand>
        <name>Ca(2+)</name>
        <dbReference type="ChEBI" id="CHEBI:29108"/>
        <label>1</label>
    </ligand>
</feature>
<evidence type="ECO:0000256" key="8">
    <source>
        <dbReference type="ARBA" id="ARBA00022723"/>
    </source>
</evidence>
<feature type="binding site" evidence="15">
    <location>
        <position position="128"/>
    </location>
    <ligand>
        <name>Ca(2+)</name>
        <dbReference type="ChEBI" id="CHEBI:29108"/>
        <label>1</label>
    </ligand>
</feature>
<comment type="similarity">
    <text evidence="3">Belongs to the peroxidase family. Ascorbate peroxidase subfamily.</text>
</comment>
<evidence type="ECO:0000256" key="15">
    <source>
        <dbReference type="PIRSR" id="PIRSR600823-3"/>
    </source>
</evidence>
<comment type="caution">
    <text evidence="21">The sequence shown here is derived from an EMBL/GenBank/DDBJ whole genome shotgun (WGS) entry which is preliminary data.</text>
</comment>
<evidence type="ECO:0000256" key="18">
    <source>
        <dbReference type="RuleBase" id="RU362060"/>
    </source>
</evidence>
<dbReference type="SUPFAM" id="SSF48113">
    <property type="entry name" value="Heme-dependent peroxidases"/>
    <property type="match status" value="1"/>
</dbReference>
<protein>
    <recommendedName>
        <fullName evidence="4 18">Peroxidase</fullName>
        <ecNumber evidence="4 18">1.11.1.7</ecNumber>
    </recommendedName>
</protein>
<proteinExistence type="inferred from homology"/>
<keyword evidence="22" id="KW-1185">Reference proteome</keyword>
<comment type="cofactor">
    <cofactor evidence="15 18">
        <name>heme b</name>
        <dbReference type="ChEBI" id="CHEBI:60344"/>
    </cofactor>
    <text evidence="15 18">Binds 1 heme b (iron(II)-protoporphyrin IX) group per subunit.</text>
</comment>
<keyword evidence="11 17" id="KW-1015">Disulfide bond</keyword>
<evidence type="ECO:0000313" key="21">
    <source>
        <dbReference type="EMBL" id="KAJ7951776.1"/>
    </source>
</evidence>
<evidence type="ECO:0000256" key="11">
    <source>
        <dbReference type="ARBA" id="ARBA00023157"/>
    </source>
</evidence>
<dbReference type="AlphaFoldDB" id="A0AAD7PDP6"/>
<keyword evidence="15 18" id="KW-0106">Calcium</keyword>